<dbReference type="Proteomes" id="UP000076761">
    <property type="component" value="Unassembled WGS sequence"/>
</dbReference>
<dbReference type="AlphaFoldDB" id="A0A165QKB5"/>
<dbReference type="InterPro" id="IPR004242">
    <property type="entry name" value="Transposase_21"/>
</dbReference>
<evidence type="ECO:0000256" key="1">
    <source>
        <dbReference type="SAM" id="MobiDB-lite"/>
    </source>
</evidence>
<feature type="region of interest" description="Disordered" evidence="1">
    <location>
        <begin position="726"/>
        <end position="745"/>
    </location>
</feature>
<evidence type="ECO:0000313" key="3">
    <source>
        <dbReference type="Proteomes" id="UP000076761"/>
    </source>
</evidence>
<dbReference type="Pfam" id="PF02992">
    <property type="entry name" value="Transposase_21"/>
    <property type="match status" value="1"/>
</dbReference>
<dbReference type="STRING" id="1314782.A0A165QKB5"/>
<dbReference type="EMBL" id="KV425594">
    <property type="protein sequence ID" value="KZT22540.1"/>
    <property type="molecule type" value="Genomic_DNA"/>
</dbReference>
<reference evidence="2 3" key="1">
    <citation type="journal article" date="2016" name="Mol. Biol. Evol.">
        <title>Comparative Genomics of Early-Diverging Mushroom-Forming Fungi Provides Insights into the Origins of Lignocellulose Decay Capabilities.</title>
        <authorList>
            <person name="Nagy L.G."/>
            <person name="Riley R."/>
            <person name="Tritt A."/>
            <person name="Adam C."/>
            <person name="Daum C."/>
            <person name="Floudas D."/>
            <person name="Sun H."/>
            <person name="Yadav J.S."/>
            <person name="Pangilinan J."/>
            <person name="Larsson K.H."/>
            <person name="Matsuura K."/>
            <person name="Barry K."/>
            <person name="Labutti K."/>
            <person name="Kuo R."/>
            <person name="Ohm R.A."/>
            <person name="Bhattacharya S.S."/>
            <person name="Shirouzu T."/>
            <person name="Yoshinaga Y."/>
            <person name="Martin F.M."/>
            <person name="Grigoriev I.V."/>
            <person name="Hibbett D.S."/>
        </authorList>
    </citation>
    <scope>NUCLEOTIDE SEQUENCE [LARGE SCALE GENOMIC DNA]</scope>
    <source>
        <strain evidence="2 3">HHB14362 ss-1</strain>
    </source>
</reference>
<dbReference type="InParanoid" id="A0A165QKB5"/>
<sequence length="745" mass="84759">MQASFHGRVDIDSEWVILHRLVILSEVEPTWIDCCEKSCICYTRQYSSLDKCPYCGTPHHHASGRARRVFCYLPIIPRLQAYFQNPSMVTKLKYRVDFHPSNTSILDVFDCGHYSKLCASKVVIDGKVQNHKYFSDPRDIAFSVCTDGYLIFSRKHGGPSATPILLQNYNLPSTIRTHLNELICCGVIPGPNAPKDIESFLVPLDDECARLALGVSTFDSLAKEQFQLHAYALFITGNIIALEKLLGINGHNAFCPCRMESTGGTIYYVPLAEPIECQSGPKQKSWSPDNLPLCTPETNEAAIRAIEEAATKKQKKELIRHHGIKKHPVLRRVGSLDHTKCAPWDWMHLFLENNCPNLVKLWTGNFKEYELSPDDCEQIGQETADAVKDIPASFVRSKFTAESWGFWFMYIAPNEKYYKHLCDFLEITREQIIQWARLSTCPLVLHGLLHLASDICYCGPVWATWTFYMVRFCGYLKSVLQSRSHPWSNLNKRIINLAYLSTLAAQYDLDEELGINVDCLVQDLKYPNSFIDPDTILHAPCVATHKPDDDTWRQIAWYFAEVTQVRGNRNTIKARLPQVMPQWGKMRRRGGDAMTTVVSQRHYSRVAARNTTYIRYELQVKEATGQFKVQVFYGRLEAIYVCALDDNKKFWGNAAGKTWILAQITPCRTGLKDATQNLTFYADSSAGHSRTLITDIRTIVCTVGRIHSRGHWYIIDRSNAAVQPVFTDQGNGGDSSDEEDQLDEF</sequence>
<protein>
    <submittedName>
        <fullName evidence="2">Uncharacterized protein</fullName>
    </submittedName>
</protein>
<gene>
    <name evidence="2" type="ORF">NEOLEDRAFT_1217326</name>
</gene>
<keyword evidence="3" id="KW-1185">Reference proteome</keyword>
<dbReference type="OrthoDB" id="6613063at2759"/>
<organism evidence="2 3">
    <name type="scientific">Neolentinus lepideus HHB14362 ss-1</name>
    <dbReference type="NCBI Taxonomy" id="1314782"/>
    <lineage>
        <taxon>Eukaryota</taxon>
        <taxon>Fungi</taxon>
        <taxon>Dikarya</taxon>
        <taxon>Basidiomycota</taxon>
        <taxon>Agaricomycotina</taxon>
        <taxon>Agaricomycetes</taxon>
        <taxon>Gloeophyllales</taxon>
        <taxon>Gloeophyllaceae</taxon>
        <taxon>Neolentinus</taxon>
    </lineage>
</organism>
<name>A0A165QKB5_9AGAM</name>
<accession>A0A165QKB5</accession>
<feature type="compositionally biased region" description="Acidic residues" evidence="1">
    <location>
        <begin position="735"/>
        <end position="745"/>
    </location>
</feature>
<proteinExistence type="predicted"/>
<evidence type="ECO:0000313" key="2">
    <source>
        <dbReference type="EMBL" id="KZT22540.1"/>
    </source>
</evidence>